<dbReference type="SUPFAM" id="SSF55874">
    <property type="entry name" value="ATPase domain of HSP90 chaperone/DNA topoisomerase II/histidine kinase"/>
    <property type="match status" value="1"/>
</dbReference>
<feature type="domain" description="Histidine kinase" evidence="6">
    <location>
        <begin position="334"/>
        <end position="549"/>
    </location>
</feature>
<dbReference type="InterPro" id="IPR003661">
    <property type="entry name" value="HisK_dim/P_dom"/>
</dbReference>
<dbReference type="PROSITE" id="PS50109">
    <property type="entry name" value="HIS_KIN"/>
    <property type="match status" value="1"/>
</dbReference>
<dbReference type="InterPro" id="IPR000014">
    <property type="entry name" value="PAS"/>
</dbReference>
<dbReference type="SUPFAM" id="SSF55785">
    <property type="entry name" value="PYP-like sensor domain (PAS domain)"/>
    <property type="match status" value="1"/>
</dbReference>
<evidence type="ECO:0000256" key="3">
    <source>
        <dbReference type="ARBA" id="ARBA00022553"/>
    </source>
</evidence>
<dbReference type="SMART" id="SM00388">
    <property type="entry name" value="HisKA"/>
    <property type="match status" value="1"/>
</dbReference>
<keyword evidence="4 7" id="KW-0808">Transferase</keyword>
<evidence type="ECO:0000256" key="1">
    <source>
        <dbReference type="ARBA" id="ARBA00000085"/>
    </source>
</evidence>
<dbReference type="Proteomes" id="UP000053326">
    <property type="component" value="Unassembled WGS sequence"/>
</dbReference>
<evidence type="ECO:0000256" key="5">
    <source>
        <dbReference type="ARBA" id="ARBA00023012"/>
    </source>
</evidence>
<dbReference type="Pfam" id="PF13185">
    <property type="entry name" value="GAF_2"/>
    <property type="match status" value="1"/>
</dbReference>
<protein>
    <recommendedName>
        <fullName evidence="2">histidine kinase</fullName>
        <ecNumber evidence="2">2.7.13.3</ecNumber>
    </recommendedName>
</protein>
<dbReference type="Pfam" id="PF00512">
    <property type="entry name" value="HisKA"/>
    <property type="match status" value="1"/>
</dbReference>
<dbReference type="CDD" id="cd00082">
    <property type="entry name" value="HisKA"/>
    <property type="match status" value="1"/>
</dbReference>
<dbReference type="NCBIfam" id="TIGR00229">
    <property type="entry name" value="sensory_box"/>
    <property type="match status" value="1"/>
</dbReference>
<organism evidence="7 8">
    <name type="scientific">Thermacetogenium phaeum</name>
    <dbReference type="NCBI Taxonomy" id="85874"/>
    <lineage>
        <taxon>Bacteria</taxon>
        <taxon>Bacillati</taxon>
        <taxon>Bacillota</taxon>
        <taxon>Clostridia</taxon>
        <taxon>Thermoanaerobacterales</taxon>
        <taxon>Thermoanaerobacteraceae</taxon>
        <taxon>Thermacetogenium</taxon>
    </lineage>
</organism>
<dbReference type="InterPro" id="IPR005467">
    <property type="entry name" value="His_kinase_dom"/>
</dbReference>
<keyword evidence="5" id="KW-0902">Two-component regulatory system</keyword>
<dbReference type="Gene3D" id="3.30.450.40">
    <property type="match status" value="1"/>
</dbReference>
<dbReference type="SUPFAM" id="SSF55781">
    <property type="entry name" value="GAF domain-like"/>
    <property type="match status" value="1"/>
</dbReference>
<dbReference type="Pfam" id="PF08448">
    <property type="entry name" value="PAS_4"/>
    <property type="match status" value="1"/>
</dbReference>
<dbReference type="PRINTS" id="PR00344">
    <property type="entry name" value="BCTRLSENSOR"/>
</dbReference>
<dbReference type="InterPro" id="IPR036890">
    <property type="entry name" value="HATPase_C_sf"/>
</dbReference>
<dbReference type="GO" id="GO:0000155">
    <property type="term" value="F:phosphorelay sensor kinase activity"/>
    <property type="evidence" value="ECO:0007669"/>
    <property type="project" value="InterPro"/>
</dbReference>
<evidence type="ECO:0000313" key="8">
    <source>
        <dbReference type="Proteomes" id="UP000053326"/>
    </source>
</evidence>
<dbReference type="Gene3D" id="1.10.287.130">
    <property type="match status" value="1"/>
</dbReference>
<comment type="caution">
    <text evidence="7">The sequence shown here is derived from an EMBL/GenBank/DDBJ whole genome shotgun (WGS) entry which is preliminary data.</text>
</comment>
<dbReference type="Pfam" id="PF02518">
    <property type="entry name" value="HATPase_c"/>
    <property type="match status" value="1"/>
</dbReference>
<dbReference type="PATRIC" id="fig|85874.4.peg.1266"/>
<dbReference type="InterPro" id="IPR013656">
    <property type="entry name" value="PAS_4"/>
</dbReference>
<dbReference type="PANTHER" id="PTHR43065">
    <property type="entry name" value="SENSOR HISTIDINE KINASE"/>
    <property type="match status" value="1"/>
</dbReference>
<dbReference type="Gene3D" id="3.30.565.10">
    <property type="entry name" value="Histidine kinase-like ATPase, C-terminal domain"/>
    <property type="match status" value="1"/>
</dbReference>
<name>A0A124FKG0_9THEO</name>
<dbReference type="EMBL" id="LGFO01000013">
    <property type="protein sequence ID" value="KUK37074.1"/>
    <property type="molecule type" value="Genomic_DNA"/>
</dbReference>
<dbReference type="SMART" id="SM00387">
    <property type="entry name" value="HATPase_c"/>
    <property type="match status" value="1"/>
</dbReference>
<keyword evidence="3" id="KW-0597">Phosphoprotein</keyword>
<dbReference type="Gene3D" id="3.30.450.20">
    <property type="entry name" value="PAS domain"/>
    <property type="match status" value="1"/>
</dbReference>
<evidence type="ECO:0000313" key="7">
    <source>
        <dbReference type="EMBL" id="KUK37074.1"/>
    </source>
</evidence>
<keyword evidence="4 7" id="KW-0418">Kinase</keyword>
<dbReference type="PANTHER" id="PTHR43065:SF42">
    <property type="entry name" value="TWO-COMPONENT SENSOR PPRA"/>
    <property type="match status" value="1"/>
</dbReference>
<evidence type="ECO:0000256" key="2">
    <source>
        <dbReference type="ARBA" id="ARBA00012438"/>
    </source>
</evidence>
<dbReference type="InterPro" id="IPR003594">
    <property type="entry name" value="HATPase_dom"/>
</dbReference>
<dbReference type="EC" id="2.7.13.3" evidence="2"/>
<dbReference type="InterPro" id="IPR036097">
    <property type="entry name" value="HisK_dim/P_sf"/>
</dbReference>
<proteinExistence type="predicted"/>
<dbReference type="InterPro" id="IPR029016">
    <property type="entry name" value="GAF-like_dom_sf"/>
</dbReference>
<dbReference type="SUPFAM" id="SSF47384">
    <property type="entry name" value="Homodimeric domain of signal transducing histidine kinase"/>
    <property type="match status" value="1"/>
</dbReference>
<reference evidence="8" key="1">
    <citation type="journal article" date="2015" name="MBio">
        <title>Genome-Resolved Metagenomic Analysis Reveals Roles for Candidate Phyla and Other Microbial Community Members in Biogeochemical Transformations in Oil Reservoirs.</title>
        <authorList>
            <person name="Hu P."/>
            <person name="Tom L."/>
            <person name="Singh A."/>
            <person name="Thomas B.C."/>
            <person name="Baker B.J."/>
            <person name="Piceno Y.M."/>
            <person name="Andersen G.L."/>
            <person name="Banfield J.F."/>
        </authorList>
    </citation>
    <scope>NUCLEOTIDE SEQUENCE [LARGE SCALE GENOMIC DNA]</scope>
</reference>
<dbReference type="InterPro" id="IPR004358">
    <property type="entry name" value="Sig_transdc_His_kin-like_C"/>
</dbReference>
<evidence type="ECO:0000256" key="4">
    <source>
        <dbReference type="ARBA" id="ARBA00022777"/>
    </source>
</evidence>
<dbReference type="CDD" id="cd00130">
    <property type="entry name" value="PAS"/>
    <property type="match status" value="1"/>
</dbReference>
<dbReference type="InterPro" id="IPR035965">
    <property type="entry name" value="PAS-like_dom_sf"/>
</dbReference>
<comment type="catalytic activity">
    <reaction evidence="1">
        <text>ATP + protein L-histidine = ADP + protein N-phospho-L-histidine.</text>
        <dbReference type="EC" id="2.7.13.3"/>
    </reaction>
</comment>
<dbReference type="AlphaFoldDB" id="A0A124FKG0"/>
<evidence type="ECO:0000259" key="6">
    <source>
        <dbReference type="PROSITE" id="PS50109"/>
    </source>
</evidence>
<dbReference type="InterPro" id="IPR003018">
    <property type="entry name" value="GAF"/>
</dbReference>
<gene>
    <name evidence="7" type="ORF">XD66_0211</name>
</gene>
<accession>A0A124FKG0</accession>
<sequence length="555" mass="62606">MFPIERKLQLLEQLTGVHVSKLSYFTELKEKIAEISKRNLQLEILTEIARQINLQTSLDEIIEGVNNELKRVIPFSRVSILTLKNGRLFLDSFSPPDGFCQKGMEILPEWGRILWYAVNHAKPVLWDAEDGIEDRHMMTLGVKVAVINPLVVQSKVLGLFVVSSYDWVEYDKTDLFFLRQLAYQLALSLWNQKLFLEVAQAKKEWEATFKAVRDLIIVVDHDLKILRVNPATLQFYQVPEKKLVGQKCCQLFCSSVKGNCDQCIVRDALKTGETVSTQRQFDDGRIMEFYAFPAFSEHVPAVVITGRDITEKMKMQTQLLQTARLAALGEMAAGVAHELNTPLAVILGNSQLLLRESKCEEKQMRLLKNIKNCAHRCKNIVQGLLAFSRQEQYAFEPLSLNDVVRGALDLVSYHIETSNIELVVNLSRELPLIEGNGQQLEQVVVNLLLNAKEAIEAAKGECRRIEVVTGYDSETDRVFVRVSDTGCGIPPEKLLHIFDPFFTDKGNYRGTGLGLSVSHGIVQSHGGMIEVESEPGKGSVFTVKIPVLRDDEEFS</sequence>